<dbReference type="EMBL" id="PGCJ01000896">
    <property type="protein sequence ID" value="PLW15416.1"/>
    <property type="molecule type" value="Genomic_DNA"/>
</dbReference>
<proteinExistence type="predicted"/>
<sequence length="81" mass="9393">MSDCALAITNAVEAAYSDLWSHAPKHYWCLFHVLKAFKENAMSHLKDRADKAITDFRGVVYSQTDMTELRLELFYMNLNHP</sequence>
<reference evidence="1 2" key="1">
    <citation type="submission" date="2017-11" db="EMBL/GenBank/DDBJ databases">
        <title>De novo assembly and phasing of dikaryotic genomes from two isolates of Puccinia coronata f. sp. avenae, the causal agent of oat crown rust.</title>
        <authorList>
            <person name="Miller M.E."/>
            <person name="Zhang Y."/>
            <person name="Omidvar V."/>
            <person name="Sperschneider J."/>
            <person name="Schwessinger B."/>
            <person name="Raley C."/>
            <person name="Palmer J.M."/>
            <person name="Garnica D."/>
            <person name="Upadhyaya N."/>
            <person name="Rathjen J."/>
            <person name="Taylor J.M."/>
            <person name="Park R.F."/>
            <person name="Dodds P.N."/>
            <person name="Hirsch C.D."/>
            <person name="Kianian S.F."/>
            <person name="Figueroa M."/>
        </authorList>
    </citation>
    <scope>NUCLEOTIDE SEQUENCE [LARGE SCALE GENOMIC DNA]</scope>
    <source>
        <strain evidence="1">12NC29</strain>
    </source>
</reference>
<dbReference type="AlphaFoldDB" id="A0A2N5SQD9"/>
<comment type="caution">
    <text evidence="1">The sequence shown here is derived from an EMBL/GenBank/DDBJ whole genome shotgun (WGS) entry which is preliminary data.</text>
</comment>
<gene>
    <name evidence="1" type="ORF">PCANC_17939</name>
</gene>
<organism evidence="1 2">
    <name type="scientific">Puccinia coronata f. sp. avenae</name>
    <dbReference type="NCBI Taxonomy" id="200324"/>
    <lineage>
        <taxon>Eukaryota</taxon>
        <taxon>Fungi</taxon>
        <taxon>Dikarya</taxon>
        <taxon>Basidiomycota</taxon>
        <taxon>Pucciniomycotina</taxon>
        <taxon>Pucciniomycetes</taxon>
        <taxon>Pucciniales</taxon>
        <taxon>Pucciniaceae</taxon>
        <taxon>Puccinia</taxon>
    </lineage>
</organism>
<dbReference type="OrthoDB" id="2505909at2759"/>
<name>A0A2N5SQD9_9BASI</name>
<protein>
    <recommendedName>
        <fullName evidence="3">MULE transposase domain-containing protein</fullName>
    </recommendedName>
</protein>
<evidence type="ECO:0000313" key="2">
    <source>
        <dbReference type="Proteomes" id="UP000235388"/>
    </source>
</evidence>
<dbReference type="Proteomes" id="UP000235388">
    <property type="component" value="Unassembled WGS sequence"/>
</dbReference>
<evidence type="ECO:0008006" key="3">
    <source>
        <dbReference type="Google" id="ProtNLM"/>
    </source>
</evidence>
<accession>A0A2N5SQD9</accession>
<evidence type="ECO:0000313" key="1">
    <source>
        <dbReference type="EMBL" id="PLW15416.1"/>
    </source>
</evidence>
<keyword evidence="2" id="KW-1185">Reference proteome</keyword>